<sequence length="625" mass="71086">MSSSHSLLFTFFFILLLSTNALAFYLPGVAPRDYKEGELVEVHVNSLTPMMGGQQLKSVIPYDYYYKPFHFCVPKEKKSQPESLGSILFGDRIFNSPYELKMLKDNSCSVLCAENKVTIPAEDAKFINARISENYAINWLIDGLPAASIRKDLKTSEEFYSIGFELGDQKDQKLHNHYEIEISYHEHEKNYRVVGVTVVPSSRKYMNYKEAKDCNPTGGTLTLSTQSSNDVYYTYGVTWKLSTIAWATRWDNYLHTFDPRIHWFSLVNSIVIVLFLTGMVAMILLRALHKDISRYNQIDAQEDVQEDFGWKLVHGDVFRPPSHIMLLSVLLGSGAQLFFMTTITLIFAVLGFLSPSNRGSLATVMIIFYMLFGSVAGYTSARVYKTFGGESWKKNVFLTAFLFPMIIFTIFVVLNFFLVSAKSSGAVPASTLLAIIGLWFLISVPLCCIGSLFGFKKPRIEKPVRTNQIPRQIPDQVFYLRPIPSMLMGGVLPFGAIFIELYFIMNSIWGSKIYYLFGFAAMVFVILTITCSEVTILLCYFHLCAEDYHWSWRAFLTSGASGLYIFIYSIMYFLTRLQITSVTSTVIYFGWSGVMSLMFFVLTGTIGYFACLVFIRKIFMSIKVD</sequence>
<dbReference type="PANTHER" id="PTHR10766">
    <property type="entry name" value="TRANSMEMBRANE 9 SUPERFAMILY PROTEIN"/>
    <property type="match status" value="1"/>
</dbReference>
<evidence type="ECO:0000256" key="7">
    <source>
        <dbReference type="RuleBase" id="RU363079"/>
    </source>
</evidence>
<feature type="transmembrane region" description="Helical" evidence="7">
    <location>
        <begin position="515"/>
        <end position="543"/>
    </location>
</feature>
<organism evidence="8 9">
    <name type="scientific">Diversispora epigaea</name>
    <dbReference type="NCBI Taxonomy" id="1348612"/>
    <lineage>
        <taxon>Eukaryota</taxon>
        <taxon>Fungi</taxon>
        <taxon>Fungi incertae sedis</taxon>
        <taxon>Mucoromycota</taxon>
        <taxon>Glomeromycotina</taxon>
        <taxon>Glomeromycetes</taxon>
        <taxon>Diversisporales</taxon>
        <taxon>Diversisporaceae</taxon>
        <taxon>Diversispora</taxon>
    </lineage>
</organism>
<comment type="similarity">
    <text evidence="2 7">Belongs to the nonaspanin (TM9SF) (TC 9.A.2) family.</text>
</comment>
<dbReference type="Proteomes" id="UP000266861">
    <property type="component" value="Unassembled WGS sequence"/>
</dbReference>
<comment type="caution">
    <text evidence="8">The sequence shown here is derived from an EMBL/GenBank/DDBJ whole genome shotgun (WGS) entry which is preliminary data.</text>
</comment>
<feature type="transmembrane region" description="Helical" evidence="7">
    <location>
        <begin position="586"/>
        <end position="615"/>
    </location>
</feature>
<evidence type="ECO:0000256" key="5">
    <source>
        <dbReference type="ARBA" id="ARBA00022989"/>
    </source>
</evidence>
<feature type="transmembrane region" description="Helical" evidence="7">
    <location>
        <begin position="396"/>
        <end position="419"/>
    </location>
</feature>
<dbReference type="PANTHER" id="PTHR10766:SF111">
    <property type="entry name" value="TRANSMEMBRANE 9 SUPERFAMILY MEMBER 2"/>
    <property type="match status" value="1"/>
</dbReference>
<dbReference type="STRING" id="1348612.A0A397IVT3"/>
<dbReference type="GO" id="GO:0016020">
    <property type="term" value="C:membrane"/>
    <property type="evidence" value="ECO:0007669"/>
    <property type="project" value="UniProtKB-SubCell"/>
</dbReference>
<name>A0A397IVT3_9GLOM</name>
<feature type="transmembrane region" description="Helical" evidence="7">
    <location>
        <begin position="555"/>
        <end position="574"/>
    </location>
</feature>
<feature type="transmembrane region" description="Helical" evidence="7">
    <location>
        <begin position="359"/>
        <end position="384"/>
    </location>
</feature>
<proteinExistence type="inferred from homology"/>
<keyword evidence="6 7" id="KW-0472">Membrane</keyword>
<keyword evidence="3 7" id="KW-0812">Transmembrane</keyword>
<keyword evidence="5 7" id="KW-1133">Transmembrane helix</keyword>
<feature type="chain" id="PRO_5017850881" description="Transmembrane 9 superfamily member" evidence="7">
    <location>
        <begin position="24"/>
        <end position="625"/>
    </location>
</feature>
<keyword evidence="4 7" id="KW-0732">Signal</keyword>
<comment type="subcellular location">
    <subcellularLocation>
        <location evidence="1">Membrane</location>
        <topology evidence="1">Multi-pass membrane protein</topology>
    </subcellularLocation>
</comment>
<dbReference type="Pfam" id="PF02990">
    <property type="entry name" value="EMP70"/>
    <property type="match status" value="1"/>
</dbReference>
<dbReference type="OrthoDB" id="1666796at2759"/>
<feature type="transmembrane region" description="Helical" evidence="7">
    <location>
        <begin position="263"/>
        <end position="285"/>
    </location>
</feature>
<dbReference type="GO" id="GO:0007034">
    <property type="term" value="P:vacuolar transport"/>
    <property type="evidence" value="ECO:0007669"/>
    <property type="project" value="TreeGrafter"/>
</dbReference>
<keyword evidence="9" id="KW-1185">Reference proteome</keyword>
<feature type="transmembrane region" description="Helical" evidence="7">
    <location>
        <begin position="324"/>
        <end position="353"/>
    </location>
</feature>
<dbReference type="AlphaFoldDB" id="A0A397IVT3"/>
<gene>
    <name evidence="8" type="ORF">Glove_156g18</name>
</gene>
<evidence type="ECO:0000256" key="1">
    <source>
        <dbReference type="ARBA" id="ARBA00004141"/>
    </source>
</evidence>
<accession>A0A397IVT3</accession>
<evidence type="ECO:0000256" key="3">
    <source>
        <dbReference type="ARBA" id="ARBA00022692"/>
    </source>
</evidence>
<feature type="transmembrane region" description="Helical" evidence="7">
    <location>
        <begin position="486"/>
        <end position="509"/>
    </location>
</feature>
<feature type="transmembrane region" description="Helical" evidence="7">
    <location>
        <begin position="431"/>
        <end position="455"/>
    </location>
</feature>
<evidence type="ECO:0000256" key="6">
    <source>
        <dbReference type="ARBA" id="ARBA00023136"/>
    </source>
</evidence>
<dbReference type="GO" id="GO:0072657">
    <property type="term" value="P:protein localization to membrane"/>
    <property type="evidence" value="ECO:0007669"/>
    <property type="project" value="TreeGrafter"/>
</dbReference>
<dbReference type="GO" id="GO:0005737">
    <property type="term" value="C:cytoplasm"/>
    <property type="evidence" value="ECO:0007669"/>
    <property type="project" value="UniProtKB-ARBA"/>
</dbReference>
<evidence type="ECO:0000313" key="9">
    <source>
        <dbReference type="Proteomes" id="UP000266861"/>
    </source>
</evidence>
<evidence type="ECO:0000313" key="8">
    <source>
        <dbReference type="EMBL" id="RHZ78792.1"/>
    </source>
</evidence>
<feature type="signal peptide" evidence="7">
    <location>
        <begin position="1"/>
        <end position="23"/>
    </location>
</feature>
<dbReference type="InterPro" id="IPR004240">
    <property type="entry name" value="EMP70"/>
</dbReference>
<evidence type="ECO:0000256" key="4">
    <source>
        <dbReference type="ARBA" id="ARBA00022729"/>
    </source>
</evidence>
<evidence type="ECO:0000256" key="2">
    <source>
        <dbReference type="ARBA" id="ARBA00005227"/>
    </source>
</evidence>
<protein>
    <recommendedName>
        <fullName evidence="7">Transmembrane 9 superfamily member</fullName>
    </recommendedName>
</protein>
<reference evidence="8 9" key="1">
    <citation type="submission" date="2018-08" db="EMBL/GenBank/DDBJ databases">
        <title>Genome and evolution of the arbuscular mycorrhizal fungus Diversispora epigaea (formerly Glomus versiforme) and its bacterial endosymbionts.</title>
        <authorList>
            <person name="Sun X."/>
            <person name="Fei Z."/>
            <person name="Harrison M."/>
        </authorList>
    </citation>
    <scope>NUCLEOTIDE SEQUENCE [LARGE SCALE GENOMIC DNA]</scope>
    <source>
        <strain evidence="8 9">IT104</strain>
    </source>
</reference>
<dbReference type="EMBL" id="PQFF01000147">
    <property type="protein sequence ID" value="RHZ78792.1"/>
    <property type="molecule type" value="Genomic_DNA"/>
</dbReference>